<gene>
    <name evidence="1" type="ORF">EIP91_010741</name>
</gene>
<reference evidence="1 2" key="1">
    <citation type="submission" date="2018-11" db="EMBL/GenBank/DDBJ databases">
        <title>Genome assembly of Steccherinum ochraceum LE-BIN_3174, the white-rot fungus of the Steccherinaceae family (The Residual Polyporoid clade, Polyporales, Basidiomycota).</title>
        <authorList>
            <person name="Fedorova T.V."/>
            <person name="Glazunova O.A."/>
            <person name="Landesman E.O."/>
            <person name="Moiseenko K.V."/>
            <person name="Psurtseva N.V."/>
            <person name="Savinova O.S."/>
            <person name="Shakhova N.V."/>
            <person name="Tyazhelova T.V."/>
            <person name="Vasina D.V."/>
        </authorList>
    </citation>
    <scope>NUCLEOTIDE SEQUENCE [LARGE SCALE GENOMIC DNA]</scope>
    <source>
        <strain evidence="1 2">LE-BIN_3174</strain>
    </source>
</reference>
<accession>A0A4R0RQH7</accession>
<evidence type="ECO:0000313" key="2">
    <source>
        <dbReference type="Proteomes" id="UP000292702"/>
    </source>
</evidence>
<protein>
    <submittedName>
        <fullName evidence="1">Uncharacterized protein</fullName>
    </submittedName>
</protein>
<comment type="caution">
    <text evidence="1">The sequence shown here is derived from an EMBL/GenBank/DDBJ whole genome shotgun (WGS) entry which is preliminary data.</text>
</comment>
<dbReference type="AlphaFoldDB" id="A0A4R0RQH7"/>
<proteinExistence type="predicted"/>
<keyword evidence="2" id="KW-1185">Reference proteome</keyword>
<name>A0A4R0RQH7_9APHY</name>
<sequence>MYATLVESIPDTAPGVLMKIEDISAQFGLDYNPPHLWGNIDRSFVESYRAVMDVIADCLTDASTQLYYDKGGLENPLVDATWDEFMQLDIEEGITTRQEYFTLPICANDLNFELVRVQIGMGSEPMGPCLV</sequence>
<dbReference type="Proteomes" id="UP000292702">
    <property type="component" value="Unassembled WGS sequence"/>
</dbReference>
<evidence type="ECO:0000313" key="1">
    <source>
        <dbReference type="EMBL" id="TCD68455.1"/>
    </source>
</evidence>
<organism evidence="1 2">
    <name type="scientific">Steccherinum ochraceum</name>
    <dbReference type="NCBI Taxonomy" id="92696"/>
    <lineage>
        <taxon>Eukaryota</taxon>
        <taxon>Fungi</taxon>
        <taxon>Dikarya</taxon>
        <taxon>Basidiomycota</taxon>
        <taxon>Agaricomycotina</taxon>
        <taxon>Agaricomycetes</taxon>
        <taxon>Polyporales</taxon>
        <taxon>Steccherinaceae</taxon>
        <taxon>Steccherinum</taxon>
    </lineage>
</organism>
<dbReference type="EMBL" id="RWJN01000066">
    <property type="protein sequence ID" value="TCD68455.1"/>
    <property type="molecule type" value="Genomic_DNA"/>
</dbReference>
<dbReference type="OrthoDB" id="508139at2759"/>